<feature type="region of interest" description="Disordered" evidence="3">
    <location>
        <begin position="227"/>
        <end position="251"/>
    </location>
</feature>
<evidence type="ECO:0000313" key="5">
    <source>
        <dbReference type="EMBL" id="CAE0467479.1"/>
    </source>
</evidence>
<feature type="region of interest" description="Disordered" evidence="3">
    <location>
        <begin position="51"/>
        <end position="76"/>
    </location>
</feature>
<reference evidence="5" key="1">
    <citation type="submission" date="2021-01" db="EMBL/GenBank/DDBJ databases">
        <authorList>
            <person name="Corre E."/>
            <person name="Pelletier E."/>
            <person name="Niang G."/>
            <person name="Scheremetjew M."/>
            <person name="Finn R."/>
            <person name="Kale V."/>
            <person name="Holt S."/>
            <person name="Cochrane G."/>
            <person name="Meng A."/>
            <person name="Brown T."/>
            <person name="Cohen L."/>
        </authorList>
    </citation>
    <scope>NUCLEOTIDE SEQUENCE</scope>
    <source>
        <strain evidence="5">MM31A-1</strain>
    </source>
</reference>
<organism evidence="5">
    <name type="scientific">Chaetoceros debilis</name>
    <dbReference type="NCBI Taxonomy" id="122233"/>
    <lineage>
        <taxon>Eukaryota</taxon>
        <taxon>Sar</taxon>
        <taxon>Stramenopiles</taxon>
        <taxon>Ochrophyta</taxon>
        <taxon>Bacillariophyta</taxon>
        <taxon>Coscinodiscophyceae</taxon>
        <taxon>Chaetocerotophycidae</taxon>
        <taxon>Chaetocerotales</taxon>
        <taxon>Chaetocerotaceae</taxon>
        <taxon>Chaetoceros</taxon>
    </lineage>
</organism>
<dbReference type="SMART" id="SM00322">
    <property type="entry name" value="KH"/>
    <property type="match status" value="4"/>
</dbReference>
<dbReference type="AlphaFoldDB" id="A0A7S3VA61"/>
<dbReference type="Gene3D" id="3.30.1370.10">
    <property type="entry name" value="K Homology domain, type 1"/>
    <property type="match status" value="4"/>
</dbReference>
<feature type="compositionally biased region" description="Low complexity" evidence="3">
    <location>
        <begin position="730"/>
        <end position="749"/>
    </location>
</feature>
<evidence type="ECO:0000259" key="4">
    <source>
        <dbReference type="SMART" id="SM00322"/>
    </source>
</evidence>
<feature type="domain" description="K Homology" evidence="4">
    <location>
        <begin position="134"/>
        <end position="221"/>
    </location>
</feature>
<dbReference type="Pfam" id="PF22675">
    <property type="entry name" value="KH-I_KHDC4-BBP"/>
    <property type="match status" value="1"/>
</dbReference>
<dbReference type="SUPFAM" id="SSF54791">
    <property type="entry name" value="Eukaryotic type KH-domain (KH-domain type I)"/>
    <property type="match status" value="4"/>
</dbReference>
<dbReference type="PROSITE" id="PS50084">
    <property type="entry name" value="KH_TYPE_1"/>
    <property type="match status" value="4"/>
</dbReference>
<protein>
    <recommendedName>
        <fullName evidence="4">K Homology domain-containing protein</fullName>
    </recommendedName>
</protein>
<dbReference type="Pfam" id="PF00013">
    <property type="entry name" value="KH_1"/>
    <property type="match status" value="3"/>
</dbReference>
<keyword evidence="2" id="KW-0694">RNA-binding</keyword>
<feature type="region of interest" description="Disordered" evidence="3">
    <location>
        <begin position="176"/>
        <end position="195"/>
    </location>
</feature>
<feature type="domain" description="K Homology" evidence="4">
    <location>
        <begin position="278"/>
        <end position="352"/>
    </location>
</feature>
<keyword evidence="1" id="KW-0677">Repeat</keyword>
<dbReference type="InterPro" id="IPR004088">
    <property type="entry name" value="KH_dom_type_1"/>
</dbReference>
<evidence type="ECO:0000256" key="1">
    <source>
        <dbReference type="ARBA" id="ARBA00022737"/>
    </source>
</evidence>
<feature type="compositionally biased region" description="Low complexity" evidence="3">
    <location>
        <begin position="239"/>
        <end position="251"/>
    </location>
</feature>
<proteinExistence type="predicted"/>
<accession>A0A7S3VA61</accession>
<dbReference type="InterPro" id="IPR004087">
    <property type="entry name" value="KH_dom"/>
</dbReference>
<dbReference type="InterPro" id="IPR036612">
    <property type="entry name" value="KH_dom_type_1_sf"/>
</dbReference>
<dbReference type="GO" id="GO:0003723">
    <property type="term" value="F:RNA binding"/>
    <property type="evidence" value="ECO:0007669"/>
    <property type="project" value="UniProtKB-UniRule"/>
</dbReference>
<feature type="domain" description="K Homology" evidence="4">
    <location>
        <begin position="400"/>
        <end position="473"/>
    </location>
</feature>
<dbReference type="PANTHER" id="PTHR10288">
    <property type="entry name" value="KH DOMAIN CONTAINING RNA BINDING PROTEIN"/>
    <property type="match status" value="1"/>
</dbReference>
<dbReference type="InterPro" id="IPR055256">
    <property type="entry name" value="KH_1_KHDC4/BBP-like"/>
</dbReference>
<evidence type="ECO:0000256" key="2">
    <source>
        <dbReference type="PROSITE-ProRule" id="PRU00117"/>
    </source>
</evidence>
<dbReference type="CDD" id="cd00105">
    <property type="entry name" value="KH-I"/>
    <property type="match status" value="2"/>
</dbReference>
<feature type="compositionally biased region" description="Low complexity" evidence="3">
    <location>
        <begin position="176"/>
        <end position="187"/>
    </location>
</feature>
<name>A0A7S3VA61_9STRA</name>
<dbReference type="EMBL" id="HBIO01015995">
    <property type="protein sequence ID" value="CAE0467479.1"/>
    <property type="molecule type" value="Transcribed_RNA"/>
</dbReference>
<evidence type="ECO:0000256" key="3">
    <source>
        <dbReference type="SAM" id="MobiDB-lite"/>
    </source>
</evidence>
<feature type="domain" description="K Homology" evidence="4">
    <location>
        <begin position="496"/>
        <end position="567"/>
    </location>
</feature>
<gene>
    <name evidence="5" type="ORF">CDEB00056_LOCUS12331</name>
</gene>
<sequence length="775" mass="77434">MSAEEAIARAKAIAARLAGTGATAATAASASASAPAFNVNAVADAALAAANGGSKRKRWGDQTQPENNGGGAPMTGSLIDEALAQAMNAKRSNTGGAGVGGGGGGGSGGYGSSSASVYGGGGGGGAGGGGGHGHQSTKKLMIPVEKYPGYNFIGLLIGPGGSKQRELVQQSGGNVKISIRGKGSSSSNDGGPGMDEPLHVLLEGMAENVSRAEALIEPLLNDPETAQAEKDRQLKGLPGASSGSTTGAASTYQYTPKPVAQILGLNGGGHYGPALGQEGIEEKIGIPNGFVGFIIGKGGESITSMQRKSGCKVQIEKEHEMEPGSTQRIITLTGATPESVSMCRGIIEEMVQERARLNESRNSGGVGGGMGGGGVGFNRMGPGSNASGQAAQLQTALSEGQSHVEVQVPNNDVGLVIGKGGSTIRSIQERSGANVQIPQGPDHDNPAVRTVNITHPQMSGAEFAKTLIEEVLGSKTHHGGGGGGGMGGGGYGNNPNDATVQVQIPDQDVGMCIGKSGCVIREMQQRTKTRIQIPSQPTPGAMYRMASVSGPAEGCAKVQEIIARISMEQSSQFVMTGECFGGAAGGGGAGGGYGQQQAYGQQPAYGQQSAYGQQQQQQQYAQGAAAGGQQQGQGGDYSAQWAAYYAAQAAAQGGTASAATGATAAVTAPTPAAAASTATATTGAAAGGQKADAYYEDFFRYAYHYGEDAARKAYSSWSPPAGTPNPYGVNPNPSTPAAGGAAAAPVSAPAPAPADVKDSSVRRGVSNLPAWMTKS</sequence>
<feature type="region of interest" description="Disordered" evidence="3">
    <location>
        <begin position="725"/>
        <end position="761"/>
    </location>
</feature>